<sequence>MAWRPALLLLILLSAALPVAAEEAPSCPPAPIQPLVLPRLAQILRDGGEAVVLAFGSSSTQGAYASSPDRTYPARLEAALRREGLPVRVLNRGRNGEDALEMRARLEEDVITARPALVIWQLGVNGAIREQSLTRFRTLLRQGVTRMQEAGADVVLMDSQRGPWVAAHAVLRDAFDAALADVAQERGVQLFSRRRMMDAWAANGTADAAVIAPDGLHHNDRGYACLAEALASAIRAGLSTTR</sequence>
<protein>
    <submittedName>
        <fullName evidence="2">Lysophospholipase L1-like esterase</fullName>
    </submittedName>
</protein>
<feature type="signal peptide" evidence="1">
    <location>
        <begin position="1"/>
        <end position="20"/>
    </location>
</feature>
<dbReference type="SUPFAM" id="SSF52266">
    <property type="entry name" value="SGNH hydrolase"/>
    <property type="match status" value="1"/>
</dbReference>
<organism evidence="2 3">
    <name type="scientific">Muricoccus pecuniae</name>
    <dbReference type="NCBI Taxonomy" id="693023"/>
    <lineage>
        <taxon>Bacteria</taxon>
        <taxon>Pseudomonadati</taxon>
        <taxon>Pseudomonadota</taxon>
        <taxon>Alphaproteobacteria</taxon>
        <taxon>Acetobacterales</taxon>
        <taxon>Roseomonadaceae</taxon>
        <taxon>Muricoccus</taxon>
    </lineage>
</organism>
<dbReference type="PANTHER" id="PTHR30383">
    <property type="entry name" value="THIOESTERASE 1/PROTEASE 1/LYSOPHOSPHOLIPASE L1"/>
    <property type="match status" value="1"/>
</dbReference>
<gene>
    <name evidence="2" type="ORF">FHS87_003184</name>
</gene>
<dbReference type="GO" id="GO:0004622">
    <property type="term" value="F:phosphatidylcholine lysophospholipase activity"/>
    <property type="evidence" value="ECO:0007669"/>
    <property type="project" value="TreeGrafter"/>
</dbReference>
<dbReference type="AlphaFoldDB" id="A0A840Y5N2"/>
<dbReference type="InterPro" id="IPR036514">
    <property type="entry name" value="SGNH_hydro_sf"/>
</dbReference>
<dbReference type="InterPro" id="IPR051532">
    <property type="entry name" value="Ester_Hydrolysis_Enzymes"/>
</dbReference>
<name>A0A840Y5N2_9PROT</name>
<dbReference type="Proteomes" id="UP000580654">
    <property type="component" value="Unassembled WGS sequence"/>
</dbReference>
<proteinExistence type="predicted"/>
<keyword evidence="3" id="KW-1185">Reference proteome</keyword>
<feature type="chain" id="PRO_5032611058" evidence="1">
    <location>
        <begin position="21"/>
        <end position="242"/>
    </location>
</feature>
<reference evidence="2 3" key="1">
    <citation type="submission" date="2020-08" db="EMBL/GenBank/DDBJ databases">
        <title>Genomic Encyclopedia of Type Strains, Phase IV (KMG-IV): sequencing the most valuable type-strain genomes for metagenomic binning, comparative biology and taxonomic classification.</title>
        <authorList>
            <person name="Goeker M."/>
        </authorList>
    </citation>
    <scope>NUCLEOTIDE SEQUENCE [LARGE SCALE GENOMIC DNA]</scope>
    <source>
        <strain evidence="2 3">DSM 25622</strain>
    </source>
</reference>
<dbReference type="EMBL" id="JACIJD010000014">
    <property type="protein sequence ID" value="MBB5695130.1"/>
    <property type="molecule type" value="Genomic_DNA"/>
</dbReference>
<accession>A0A840Y5N2</accession>
<dbReference type="Pfam" id="PF25182">
    <property type="entry name" value="NonGDSL"/>
    <property type="match status" value="1"/>
</dbReference>
<evidence type="ECO:0000313" key="3">
    <source>
        <dbReference type="Proteomes" id="UP000580654"/>
    </source>
</evidence>
<evidence type="ECO:0000313" key="2">
    <source>
        <dbReference type="EMBL" id="MBB5695130.1"/>
    </source>
</evidence>
<dbReference type="PANTHER" id="PTHR30383:SF5">
    <property type="entry name" value="SGNH HYDROLASE-TYPE ESTERASE DOMAIN-CONTAINING PROTEIN"/>
    <property type="match status" value="1"/>
</dbReference>
<dbReference type="InterPro" id="IPR057572">
    <property type="entry name" value="NonGDSL"/>
</dbReference>
<evidence type="ECO:0000256" key="1">
    <source>
        <dbReference type="SAM" id="SignalP"/>
    </source>
</evidence>
<dbReference type="RefSeq" id="WP_184520335.1">
    <property type="nucleotide sequence ID" value="NZ_JACIJD010000014.1"/>
</dbReference>
<dbReference type="Gene3D" id="3.40.50.1110">
    <property type="entry name" value="SGNH hydrolase"/>
    <property type="match status" value="1"/>
</dbReference>
<comment type="caution">
    <text evidence="2">The sequence shown here is derived from an EMBL/GenBank/DDBJ whole genome shotgun (WGS) entry which is preliminary data.</text>
</comment>
<keyword evidence="1" id="KW-0732">Signal</keyword>